<comment type="caution">
    <text evidence="1">The sequence shown here is derived from an EMBL/GenBank/DDBJ whole genome shotgun (WGS) entry which is preliminary data.</text>
</comment>
<evidence type="ECO:0000313" key="2">
    <source>
        <dbReference type="Proteomes" id="UP001252875"/>
    </source>
</evidence>
<accession>A0ABU3EYH1</accession>
<gene>
    <name evidence="1" type="ORF">P7D85_09030</name>
</gene>
<reference evidence="1 2" key="1">
    <citation type="submission" date="2023-03" db="EMBL/GenBank/DDBJ databases">
        <authorList>
            <person name="Shen W."/>
            <person name="Cai J."/>
        </authorList>
    </citation>
    <scope>NUCLEOTIDE SEQUENCE [LARGE SCALE GENOMIC DNA]</scope>
    <source>
        <strain evidence="1 2">D6-4</strain>
    </source>
</reference>
<dbReference type="Proteomes" id="UP001252875">
    <property type="component" value="Unassembled WGS sequence"/>
</dbReference>
<proteinExistence type="predicted"/>
<sequence length="128" mass="15581">MNEKPLFTYQQIFSLKRKTLEKRLMNYYQETHDEESVLKYLIALQVREELGTADFSFMLEKLVRQLLMKTKSTRAVRRYYIYFKNYFSDKEWRAITIRLFSLQDLVEEKVEKLRSLFRKFSGNLLAPS</sequence>
<name>A0ABU3EYH1_9ENTE</name>
<evidence type="ECO:0000313" key="1">
    <source>
        <dbReference type="EMBL" id="MDT2599917.1"/>
    </source>
</evidence>
<protein>
    <submittedName>
        <fullName evidence="1">Uncharacterized protein</fullName>
    </submittedName>
</protein>
<dbReference type="EMBL" id="JARPYI010000004">
    <property type="protein sequence ID" value="MDT2599917.1"/>
    <property type="molecule type" value="Genomic_DNA"/>
</dbReference>
<organism evidence="1 2">
    <name type="scientific">Enterococcus hulanensis</name>
    <dbReference type="NCBI Taxonomy" id="2559929"/>
    <lineage>
        <taxon>Bacteria</taxon>
        <taxon>Bacillati</taxon>
        <taxon>Bacillota</taxon>
        <taxon>Bacilli</taxon>
        <taxon>Lactobacillales</taxon>
        <taxon>Enterococcaceae</taxon>
        <taxon>Enterococcus</taxon>
    </lineage>
</organism>
<dbReference type="RefSeq" id="WP_137665416.1">
    <property type="nucleotide sequence ID" value="NZ_BJED01000021.1"/>
</dbReference>
<keyword evidence="2" id="KW-1185">Reference proteome</keyword>